<dbReference type="STRING" id="697282.Mettu_1290"/>
<dbReference type="Gene3D" id="2.60.120.620">
    <property type="entry name" value="q2cbj1_9rhob like domain"/>
    <property type="match status" value="1"/>
</dbReference>
<dbReference type="EMBL" id="JH109152">
    <property type="protein sequence ID" value="EGW22476.1"/>
    <property type="molecule type" value="Genomic_DNA"/>
</dbReference>
<name>G3IT02_METTV</name>
<dbReference type="GO" id="GO:0016706">
    <property type="term" value="F:2-oxoglutarate-dependent dioxygenase activity"/>
    <property type="evidence" value="ECO:0007669"/>
    <property type="project" value="UniProtKB-ARBA"/>
</dbReference>
<dbReference type="InterPro" id="IPR008775">
    <property type="entry name" value="Phytyl_CoA_dOase-like"/>
</dbReference>
<dbReference type="RefSeq" id="WP_006890447.1">
    <property type="nucleotide sequence ID" value="NZ_JH109152.1"/>
</dbReference>
<dbReference type="AlphaFoldDB" id="G3IT02"/>
<dbReference type="eggNOG" id="COG5285">
    <property type="taxonomic scope" value="Bacteria"/>
</dbReference>
<proteinExistence type="predicted"/>
<reference evidence="2 3" key="1">
    <citation type="submission" date="2011-06" db="EMBL/GenBank/DDBJ databases">
        <title>Genomic sequence of Methylobacter tundripaludum SV96.</title>
        <authorList>
            <consortium name="US DOE Joint Genome Institute"/>
            <person name="Lucas S."/>
            <person name="Han J."/>
            <person name="Lapidus A."/>
            <person name="Cheng J.-F."/>
            <person name="Goodwin L."/>
            <person name="Pitluck S."/>
            <person name="Held B."/>
            <person name="Detter J.C."/>
            <person name="Han C."/>
            <person name="Tapia R."/>
            <person name="Land M."/>
            <person name="Hauser L."/>
            <person name="Kyrpides N."/>
            <person name="Ivanova N."/>
            <person name="Ovchinnikova G."/>
            <person name="Pagani I."/>
            <person name="Klotz M.G."/>
            <person name="Dispirito A.A."/>
            <person name="Murrell J.C."/>
            <person name="Dunfield P."/>
            <person name="Kalyuzhnaya M.G."/>
            <person name="Svenning M."/>
            <person name="Trotsenko Y.A."/>
            <person name="Stein L.Y."/>
            <person name="Woyke T."/>
        </authorList>
    </citation>
    <scope>NUCLEOTIDE SEQUENCE [LARGE SCALE GENOMIC DNA]</scope>
    <source>
        <strain evidence="3">ATCC BAA-1195 / DSM 17260 / SV96</strain>
    </source>
</reference>
<gene>
    <name evidence="2" type="ORF">Mettu_1290</name>
</gene>
<dbReference type="PANTHER" id="PTHR20883">
    <property type="entry name" value="PHYTANOYL-COA DIOXYGENASE DOMAIN CONTAINING 1"/>
    <property type="match status" value="1"/>
</dbReference>
<dbReference type="Pfam" id="PF05721">
    <property type="entry name" value="PhyH"/>
    <property type="match status" value="1"/>
</dbReference>
<keyword evidence="2" id="KW-0223">Dioxygenase</keyword>
<dbReference type="Proteomes" id="UP000004664">
    <property type="component" value="Unassembled WGS sequence"/>
</dbReference>
<protein>
    <submittedName>
        <fullName evidence="2">Phytanoyl-CoA dioxygenase</fullName>
    </submittedName>
</protein>
<sequence length="284" mass="31391">MQDKAPSLIEPIPGSLSNLDTKLFCEQGFVAIENYFDTNLLARIADECLQFTQSTITSFLPEDKPAAVFWRHVRGDTKRIRPLEEFDTLSEFALGEQASHLARQFAHVSLGETELRLLETIMFSKPPGEGEMLSWHQDAAFFPFEPQNQIALWIPLDDVDSLNGGLEYAVGSHKSGIIGGPYDLHSGKDLSDGSSCLSPLDFVNKSFEVCGIKLRVGGVAAHDGRTWHRSLPNNSMDRQRRAISLRYLVGQTRYAPRQGTASSMNIQVGVAPGEIINSPSFPLV</sequence>
<dbReference type="OrthoDB" id="9814777at2"/>
<evidence type="ECO:0000256" key="1">
    <source>
        <dbReference type="ARBA" id="ARBA00001954"/>
    </source>
</evidence>
<dbReference type="GO" id="GO:0005506">
    <property type="term" value="F:iron ion binding"/>
    <property type="evidence" value="ECO:0007669"/>
    <property type="project" value="UniProtKB-ARBA"/>
</dbReference>
<dbReference type="SUPFAM" id="SSF51197">
    <property type="entry name" value="Clavaminate synthase-like"/>
    <property type="match status" value="1"/>
</dbReference>
<evidence type="ECO:0000313" key="2">
    <source>
        <dbReference type="EMBL" id="EGW22476.1"/>
    </source>
</evidence>
<evidence type="ECO:0000313" key="3">
    <source>
        <dbReference type="Proteomes" id="UP000004664"/>
    </source>
</evidence>
<dbReference type="HOGENOM" id="CLU_979381_0_0_6"/>
<organism evidence="2 3">
    <name type="scientific">Methylobacter tundripaludum (strain ATCC BAA-1195 / DSM 17260 / SV96)</name>
    <dbReference type="NCBI Taxonomy" id="697282"/>
    <lineage>
        <taxon>Bacteria</taxon>
        <taxon>Pseudomonadati</taxon>
        <taxon>Pseudomonadota</taxon>
        <taxon>Gammaproteobacteria</taxon>
        <taxon>Methylococcales</taxon>
        <taxon>Methylococcaceae</taxon>
        <taxon>Methylobacter</taxon>
    </lineage>
</organism>
<comment type="cofactor">
    <cofactor evidence="1">
        <name>Fe(2+)</name>
        <dbReference type="ChEBI" id="CHEBI:29033"/>
    </cofactor>
</comment>
<keyword evidence="3" id="KW-1185">Reference proteome</keyword>
<dbReference type="PANTHER" id="PTHR20883:SF48">
    <property type="entry name" value="ECTOINE DIOXYGENASE"/>
    <property type="match status" value="1"/>
</dbReference>
<keyword evidence="2" id="KW-0560">Oxidoreductase</keyword>
<accession>G3IT02</accession>